<dbReference type="GO" id="GO:0005737">
    <property type="term" value="C:cytoplasm"/>
    <property type="evidence" value="ECO:0007669"/>
    <property type="project" value="TreeGrafter"/>
</dbReference>
<dbReference type="EC" id="3.4.22.49" evidence="2"/>
<dbReference type="GO" id="GO:0044732">
    <property type="term" value="C:mitotic spindle pole body"/>
    <property type="evidence" value="ECO:0007669"/>
    <property type="project" value="TreeGrafter"/>
</dbReference>
<name>A0A9P8PWR3_9ASCO</name>
<evidence type="ECO:0000256" key="2">
    <source>
        <dbReference type="ARBA" id="ARBA00012489"/>
    </source>
</evidence>
<gene>
    <name evidence="7" type="ORF">WICMUC_000915</name>
</gene>
<sequence length="1929" mass="222608">MTVDLPVYKAKENPTPAYLPTKGSILDIDTEFYDSIANTKARKLIHKEICPIRAGRAWKVKKGSIVRITTPEGPQVCDFNVWQADNYRERLWAARTRQLQSTHVKKYDRLWSNLPYLRPLLTVTGDSIRDRMKIDRIHDLLGTRCDPYVDKILSGEDNDYHCHSNLYRAIIPYGGQEFDVHDVLNIFQVTGLNENGQYFMETCPAVPGDYFEFFAETDLLCAISACPGGDLSAWDWGEGDEETKVDMVDCCRPLGIEVYEITDDKILQMGDDLEYIISSYSSLKLNVPPLGDVDLNRISTDSPSSPSSSLSPSPNSGLYTFQKLNDQPQDSDTEKLCFTNVRDNPTEIYQLCIKAITLGMRKIKSLKSINSPYLKLMLSSFSQVYKLEPKQENQEVQKLHQNFIVKLIELESKLMTDYQLSFSQIKLSFLHSHIKEFDIIEVLMTIDPSSMTLKFFILQIIYKQFQSKNYAYAPQLLEFFLSDAIPLSEQLSEQQKRSLVKLVLSISRISPFVQYKECMRIKFIIYLVQFGFEFNEYISNKKKENFIQEIRNSIRGFDDYGKIPYFIFRLELIDDNHYFVDLIQELQIVTNNDYSSINWSTIDAGSLHSKKLLKLLNMPNINAALIKNEMKVSGKLSSTLSESLCDYIGSVLSLSSPPTEDLQEIILLFLSQVNQLSKSIILLFDKFVLNWSKFLNEPEFLESSLLSIHEIAIKSSQFKRSKNISNLFYNYALKIKNSKFKLKFMVHSVRIERDIFCTKKMPELSDLSLKFKKCYKFLVAEKLDTKDMLGIIYNDMFLNYLDHVKIVERLMKVDSYFVTRHMFGSISNFNIDEFSEENRVIIFILLSKYTIFPERLSNIFNKLQIYEPVLQMLCGIYYSNIPIVRSMQKSSLKQITQADFLIKIFYYLTCEIKTKSIGNISKILQMYIAGWISKNKRPVSSFEMEFLKRILGYLKFINFQKSLRKLLTELEKYKEFNVNNQFDEWLIHNRIENHLELKIIDNSLNLMLQTRIEQLDFESTTDYFLRNLSFELLKLRYYLVGYEQDQLSQVSLKVSEIINSHRDSFSKDNKYGYNKEKFLEIMTLLLNLHFYRGKCVSLYGNHIESISSYLSCIKLGKSILKSNNSNLEILGLVSSSFINLIKLLIHLGTSKDSDYFVDEFFKFNEAIAKFNILHVQNLYFLCFYYNIVGRKDLCLESKARADSLFQSLNIQDGNTSVDNHRLMFHKLLSDVYCEEIEDSRNSAKHKVSKFITECEKEFRITAKLWKIYYECHYDVGSIDFSFNYSESPYLKAVNHMLNSKKLFFDAQGTLSSDPLFSTLEDSALSIPSAKDKDPVGSPRPSSSKARNTKNVNNSIMKLKQSRDIIISLFPNLKYLANYQLNDIHKILSLDLLTLSSISNSYHRKYLDDCCNLNDYLKHQPMINERIMIDTVSLVSSTEMVPSFDFNILQYPNRIGESVNSDVLSKLPDSWLVITIDICSFNGDLIISKISKATDGPKVLRLPLNRHSSRTIDEESFSFENAKGELRNIIAESDKTLTKERTSRTVTAEDRKAWHEERSGLDERLQNFLDKIEYYWLGGFKGIFNQIILTRDEIGDFKSKFLNIIKQNIPSRSQKNQQTTNKIVEIDDFVVELFLRLGDPSNFTTTELLEDLIYFLLDILLFHGEENAYDEIDIDNIYVQVEMLLKDISLSNPNPVRSKHTVLIVGKECQSFPWESLPCLRQTSTTRMPSLTMLVELLERNKKMAINKKNGSFILNPSGDLVRTQERLMPVMNGLVSKLNWKGITNRKPTEDEFKECLTCSNIHIYVGHGGGEAFIRSNTLKKLDNTAPTLLLGCSSASLKDNNLLEPYGTIYSYLIGGCPMVLGNLWDVTDKDIDKFSLSVFDHWGLTEGIDSDPVDICEAVKKARSECKLKYLNGAAPVIYGLPLSLL</sequence>
<dbReference type="GO" id="GO:0072686">
    <property type="term" value="C:mitotic spindle"/>
    <property type="evidence" value="ECO:0007669"/>
    <property type="project" value="TreeGrafter"/>
</dbReference>
<dbReference type="InterPro" id="IPR030397">
    <property type="entry name" value="SEPARIN_core_dom"/>
</dbReference>
<dbReference type="GO" id="GO:0051307">
    <property type="term" value="P:meiotic chromosome separation"/>
    <property type="evidence" value="ECO:0007669"/>
    <property type="project" value="TreeGrafter"/>
</dbReference>
<dbReference type="PANTHER" id="PTHR12792">
    <property type="entry name" value="EXTRA SPINDLE POLES 1-RELATED"/>
    <property type="match status" value="1"/>
</dbReference>
<dbReference type="GO" id="GO:0004197">
    <property type="term" value="F:cysteine-type endopeptidase activity"/>
    <property type="evidence" value="ECO:0007669"/>
    <property type="project" value="InterPro"/>
</dbReference>
<keyword evidence="3" id="KW-0378">Hydrolase</keyword>
<dbReference type="GO" id="GO:0005634">
    <property type="term" value="C:nucleus"/>
    <property type="evidence" value="ECO:0007669"/>
    <property type="project" value="InterPro"/>
</dbReference>
<evidence type="ECO:0000259" key="6">
    <source>
        <dbReference type="PROSITE" id="PS51700"/>
    </source>
</evidence>
<evidence type="ECO:0000256" key="4">
    <source>
        <dbReference type="ARBA" id="ARBA00022829"/>
    </source>
</evidence>
<accession>A0A9P8PWR3</accession>
<proteinExistence type="predicted"/>
<feature type="domain" description="Peptidase C50" evidence="6">
    <location>
        <begin position="1747"/>
        <end position="1845"/>
    </location>
</feature>
<protein>
    <recommendedName>
        <fullName evidence="2">separase</fullName>
        <ecNumber evidence="2">3.4.22.49</ecNumber>
    </recommendedName>
</protein>
<dbReference type="Pfam" id="PF09347">
    <property type="entry name" value="DUF1989"/>
    <property type="match status" value="1"/>
</dbReference>
<feature type="compositionally biased region" description="Polar residues" evidence="5">
    <location>
        <begin position="1339"/>
        <end position="1352"/>
    </location>
</feature>
<dbReference type="Pfam" id="PF03568">
    <property type="entry name" value="Separin_C"/>
    <property type="match status" value="1"/>
</dbReference>
<reference evidence="7" key="1">
    <citation type="journal article" date="2021" name="Open Biol.">
        <title>Shared evolutionary footprints suggest mitochondrial oxidative damage underlies multiple complex I losses in fungi.</title>
        <authorList>
            <person name="Schikora-Tamarit M.A."/>
            <person name="Marcet-Houben M."/>
            <person name="Nosek J."/>
            <person name="Gabaldon T."/>
        </authorList>
    </citation>
    <scope>NUCLEOTIDE SEQUENCE</scope>
    <source>
        <strain evidence="7">CBS6341</strain>
    </source>
</reference>
<evidence type="ECO:0000256" key="1">
    <source>
        <dbReference type="ARBA" id="ARBA00000451"/>
    </source>
</evidence>
<comment type="catalytic activity">
    <reaction evidence="1">
        <text>All bonds known to be hydrolyzed by this endopeptidase have arginine in P1 and an acidic residue in P4. P6 is often occupied by an acidic residue or by a hydroxy-amino-acid residue, the phosphorylation of which enhances cleavage.</text>
        <dbReference type="EC" id="3.4.22.49"/>
    </reaction>
</comment>
<reference evidence="7" key="2">
    <citation type="submission" date="2021-01" db="EMBL/GenBank/DDBJ databases">
        <authorList>
            <person name="Schikora-Tamarit M.A."/>
        </authorList>
    </citation>
    <scope>NUCLEOTIDE SEQUENCE</scope>
    <source>
        <strain evidence="7">CBS6341</strain>
    </source>
</reference>
<evidence type="ECO:0000313" key="8">
    <source>
        <dbReference type="Proteomes" id="UP000769528"/>
    </source>
</evidence>
<dbReference type="EMBL" id="JAEUBF010000268">
    <property type="protein sequence ID" value="KAH3679582.1"/>
    <property type="molecule type" value="Genomic_DNA"/>
</dbReference>
<dbReference type="OrthoDB" id="10255632at2759"/>
<dbReference type="PROSITE" id="PS51700">
    <property type="entry name" value="SEPARIN"/>
    <property type="match status" value="1"/>
</dbReference>
<dbReference type="Proteomes" id="UP000769528">
    <property type="component" value="Unassembled WGS sequence"/>
</dbReference>
<dbReference type="InterPro" id="IPR005314">
    <property type="entry name" value="Peptidase_C50"/>
</dbReference>
<evidence type="ECO:0000313" key="7">
    <source>
        <dbReference type="EMBL" id="KAH3679582.1"/>
    </source>
</evidence>
<dbReference type="GO" id="GO:0006508">
    <property type="term" value="P:proteolysis"/>
    <property type="evidence" value="ECO:0007669"/>
    <property type="project" value="InterPro"/>
</dbReference>
<keyword evidence="4" id="KW-0159">Chromosome partition</keyword>
<organism evidence="7 8">
    <name type="scientific">Wickerhamomyces mucosus</name>
    <dbReference type="NCBI Taxonomy" id="1378264"/>
    <lineage>
        <taxon>Eukaryota</taxon>
        <taxon>Fungi</taxon>
        <taxon>Dikarya</taxon>
        <taxon>Ascomycota</taxon>
        <taxon>Saccharomycotina</taxon>
        <taxon>Saccharomycetes</taxon>
        <taxon>Phaffomycetales</taxon>
        <taxon>Wickerhamomycetaceae</taxon>
        <taxon>Wickerhamomyces</taxon>
    </lineage>
</organism>
<dbReference type="PANTHER" id="PTHR12792:SF0">
    <property type="entry name" value="SEPARIN"/>
    <property type="match status" value="1"/>
</dbReference>
<evidence type="ECO:0000256" key="3">
    <source>
        <dbReference type="ARBA" id="ARBA00022801"/>
    </source>
</evidence>
<feature type="region of interest" description="Disordered" evidence="5">
    <location>
        <begin position="1327"/>
        <end position="1352"/>
    </location>
</feature>
<dbReference type="InterPro" id="IPR018959">
    <property type="entry name" value="DUF1989"/>
</dbReference>
<evidence type="ECO:0000256" key="5">
    <source>
        <dbReference type="SAM" id="MobiDB-lite"/>
    </source>
</evidence>
<keyword evidence="8" id="KW-1185">Reference proteome</keyword>
<comment type="caution">
    <text evidence="7">The sequence shown here is derived from an EMBL/GenBank/DDBJ whole genome shotgun (WGS) entry which is preliminary data.</text>
</comment>